<dbReference type="VEuPathDB" id="CryptoDB:Cvel_10379"/>
<keyword evidence="8" id="KW-0458">Lysosome</keyword>
<comment type="similarity">
    <text evidence="2">Belongs to the LIMR family. LMBRD1 subfamily.</text>
</comment>
<evidence type="ECO:0000256" key="2">
    <source>
        <dbReference type="ARBA" id="ARBA00009901"/>
    </source>
</evidence>
<evidence type="ECO:0008006" key="12">
    <source>
        <dbReference type="Google" id="ProtNLM"/>
    </source>
</evidence>
<feature type="transmembrane region" description="Helical" evidence="10">
    <location>
        <begin position="150"/>
        <end position="172"/>
    </location>
</feature>
<dbReference type="PANTHER" id="PTHR16130">
    <property type="entry name" value="LYSOSOMAL COBALAMIN TRANSPORTER-RELATED"/>
    <property type="match status" value="1"/>
</dbReference>
<organism evidence="11">
    <name type="scientific">Chromera velia CCMP2878</name>
    <dbReference type="NCBI Taxonomy" id="1169474"/>
    <lineage>
        <taxon>Eukaryota</taxon>
        <taxon>Sar</taxon>
        <taxon>Alveolata</taxon>
        <taxon>Colpodellida</taxon>
        <taxon>Chromeraceae</taxon>
        <taxon>Chromera</taxon>
    </lineage>
</organism>
<reference evidence="11" key="1">
    <citation type="submission" date="2014-11" db="EMBL/GenBank/DDBJ databases">
        <authorList>
            <person name="Otto D Thomas"/>
            <person name="Naeem Raeece"/>
        </authorList>
    </citation>
    <scope>NUCLEOTIDE SEQUENCE</scope>
</reference>
<evidence type="ECO:0000256" key="4">
    <source>
        <dbReference type="ARBA" id="ARBA00022628"/>
    </source>
</evidence>
<evidence type="ECO:0000256" key="8">
    <source>
        <dbReference type="ARBA" id="ARBA00023228"/>
    </source>
</evidence>
<dbReference type="GO" id="GO:0005765">
    <property type="term" value="C:lysosomal membrane"/>
    <property type="evidence" value="ECO:0007669"/>
    <property type="project" value="UniProtKB-SubCell"/>
</dbReference>
<feature type="transmembrane region" description="Helical" evidence="10">
    <location>
        <begin position="387"/>
        <end position="410"/>
    </location>
</feature>
<dbReference type="AlphaFoldDB" id="A0A0G4I2N3"/>
<dbReference type="GO" id="GO:0031419">
    <property type="term" value="F:cobalamin binding"/>
    <property type="evidence" value="ECO:0007669"/>
    <property type="project" value="UniProtKB-KW"/>
</dbReference>
<dbReference type="Pfam" id="PF04791">
    <property type="entry name" value="LMBR1"/>
    <property type="match status" value="1"/>
</dbReference>
<feature type="transmembrane region" description="Helical" evidence="10">
    <location>
        <begin position="520"/>
        <end position="542"/>
    </location>
</feature>
<feature type="transmembrane region" description="Helical" evidence="10">
    <location>
        <begin position="431"/>
        <end position="452"/>
    </location>
</feature>
<proteinExistence type="inferred from homology"/>
<keyword evidence="7 10" id="KW-0472">Membrane</keyword>
<feature type="transmembrane region" description="Helical" evidence="10">
    <location>
        <begin position="202"/>
        <end position="234"/>
    </location>
</feature>
<protein>
    <recommendedName>
        <fullName evidence="12">Lysosomal cobalamin transporter</fullName>
    </recommendedName>
</protein>
<feature type="transmembrane region" description="Helical" evidence="10">
    <location>
        <begin position="57"/>
        <end position="85"/>
    </location>
</feature>
<feature type="transmembrane region" description="Helical" evidence="10">
    <location>
        <begin position="26"/>
        <end position="45"/>
    </location>
</feature>
<evidence type="ECO:0000256" key="7">
    <source>
        <dbReference type="ARBA" id="ARBA00023136"/>
    </source>
</evidence>
<evidence type="ECO:0000256" key="3">
    <source>
        <dbReference type="ARBA" id="ARBA00022448"/>
    </source>
</evidence>
<keyword evidence="9" id="KW-0170">Cobalt</keyword>
<dbReference type="InterPro" id="IPR050854">
    <property type="entry name" value="LMBD1_LysCbl_Transport"/>
</dbReference>
<keyword evidence="3" id="KW-0813">Transport</keyword>
<evidence type="ECO:0000256" key="5">
    <source>
        <dbReference type="ARBA" id="ARBA00022692"/>
    </source>
</evidence>
<evidence type="ECO:0000256" key="10">
    <source>
        <dbReference type="SAM" id="Phobius"/>
    </source>
</evidence>
<dbReference type="GO" id="GO:0072665">
    <property type="term" value="P:protein localization to vacuole"/>
    <property type="evidence" value="ECO:0007669"/>
    <property type="project" value="TreeGrafter"/>
</dbReference>
<evidence type="ECO:0000256" key="6">
    <source>
        <dbReference type="ARBA" id="ARBA00022989"/>
    </source>
</evidence>
<sequence>MSADLSWSVVSSHLEALSSKMPDATFAWTVFSAFILALVFIAWGIQRYYADPTESYPLASTSVIVSLTVSMLVALIVPVDIYVISRGNINAEFASVVVSQGLVQRIYLCTFAFLLFLAYVAIPFAYFYGEERGQHFDLNEDKEPLGKVCGALRYTAVFILFVTVMLLTGLVFRPGHNSTLQSGKEMEWVKDLLDVDHAGDSAILFAIGGLTCVGILFWIVYTAYGMAAFPFALLKGRRSAAQQRYAIELDIAALREKHRQLQQKYGRQGALDPSKMSAKDRRTLQQITRDQKLLTKHNYKLQELESAAGNWLSHAMVLLAPFRWTIGSGCLVLSLMVFVSLSATTADRFFNSSCGAACGYVLSSGRSLWNPVDDVFTNLARYFPMDFALLAVLVVFILAASIFGVTQLGIRFLFIRLFPIKPKRSTPQAMLLMSFTIVHTLLVLCMTLLTVAPNYASFGYQFSPVTGAGAAEGAGGGEARAQAQQTCTLEREGSKASCHVSVLASFFSRISAGTPLFSSVYFFAHCGFLLVYFLVFVHAAFIKEPAGFDLATLDEKQEAEEEEVLGLLSSKA</sequence>
<keyword evidence="4" id="KW-0846">Cobalamin</keyword>
<keyword evidence="5 10" id="KW-0812">Transmembrane</keyword>
<name>A0A0G4I2N3_9ALVE</name>
<gene>
    <name evidence="11" type="ORF">Cvel_10379</name>
</gene>
<keyword evidence="6 10" id="KW-1133">Transmembrane helix</keyword>
<dbReference type="PANTHER" id="PTHR16130:SF2">
    <property type="entry name" value="LYSOSOMAL COBALAMIN TRANSPORT ESCORT PROTEIN LMBD1"/>
    <property type="match status" value="1"/>
</dbReference>
<feature type="transmembrane region" description="Helical" evidence="10">
    <location>
        <begin position="105"/>
        <end position="129"/>
    </location>
</feature>
<evidence type="ECO:0000313" key="11">
    <source>
        <dbReference type="EMBL" id="CEM51093.1"/>
    </source>
</evidence>
<dbReference type="InterPro" id="IPR006876">
    <property type="entry name" value="LMBR1-like_membr_prot"/>
</dbReference>
<evidence type="ECO:0000256" key="1">
    <source>
        <dbReference type="ARBA" id="ARBA00004155"/>
    </source>
</evidence>
<evidence type="ECO:0000256" key="9">
    <source>
        <dbReference type="ARBA" id="ARBA00023285"/>
    </source>
</evidence>
<comment type="subcellular location">
    <subcellularLocation>
        <location evidence="1">Lysosome membrane</location>
        <topology evidence="1">Multi-pass membrane protein</topology>
    </subcellularLocation>
</comment>
<dbReference type="PhylomeDB" id="A0A0G4I2N3"/>
<accession>A0A0G4I2N3</accession>
<feature type="transmembrane region" description="Helical" evidence="10">
    <location>
        <begin position="322"/>
        <end position="343"/>
    </location>
</feature>
<dbReference type="EMBL" id="CDMZ01004847">
    <property type="protein sequence ID" value="CEM51093.1"/>
    <property type="molecule type" value="Genomic_DNA"/>
</dbReference>